<proteinExistence type="predicted"/>
<evidence type="ECO:0000313" key="2">
    <source>
        <dbReference type="Proteomes" id="UP000295598"/>
    </source>
</evidence>
<dbReference type="Proteomes" id="UP000295598">
    <property type="component" value="Unassembled WGS sequence"/>
</dbReference>
<organism evidence="1 2">
    <name type="scientific">Photorhabdus khanii subsp. guanajuatensis</name>
    <dbReference type="NCBI Taxonomy" id="2100166"/>
    <lineage>
        <taxon>Bacteria</taxon>
        <taxon>Pseudomonadati</taxon>
        <taxon>Pseudomonadota</taxon>
        <taxon>Gammaproteobacteria</taxon>
        <taxon>Enterobacterales</taxon>
        <taxon>Morganellaceae</taxon>
        <taxon>Photorhabdus</taxon>
    </lineage>
</organism>
<reference evidence="1 2" key="1">
    <citation type="journal article" date="2019" name="Int. J. Syst. Evol. Microbiol.">
        <title>Photorhabdus khanii subsp. guanajuatensis subsp. nov., isolated from Heterorhabditis atacamensis, and Photorhabdus luminescens subsp. mexicana subsp. nov., isolated from Heterorhabditis mexicana entomopathogenic nematodes.</title>
        <authorList>
            <person name="Machado R.A.R."/>
            <person name="Bruno P."/>
            <person name="Arce C.C.M."/>
            <person name="Liechti N."/>
            <person name="Kohler A."/>
            <person name="Bernal J."/>
            <person name="Bruggmann R."/>
            <person name="Turlings T.C.J."/>
        </authorList>
    </citation>
    <scope>NUCLEOTIDE SEQUENCE [LARGE SCALE GENOMIC DNA]</scope>
    <source>
        <strain evidence="1 2">MEX20-17</strain>
    </source>
</reference>
<evidence type="ECO:0000313" key="1">
    <source>
        <dbReference type="EMBL" id="TDB42697.1"/>
    </source>
</evidence>
<protein>
    <submittedName>
        <fullName evidence="1">Uncharacterized protein</fullName>
    </submittedName>
</protein>
<comment type="caution">
    <text evidence="1">The sequence shown here is derived from an EMBL/GenBank/DDBJ whole genome shotgun (WGS) entry which is preliminary data.</text>
</comment>
<dbReference type="EMBL" id="PUJY01000097">
    <property type="protein sequence ID" value="TDB42697.1"/>
    <property type="molecule type" value="Genomic_DNA"/>
</dbReference>
<sequence length="137" mass="15990">MNKIISYEVIERFPEYDKSKNKKRLNQQQLLPIGIKWQSNKDNYQISNLNGLRFQVLNDMTGLVVIESPMDENDSKAYILNADNTIRCHIKITSEKIIYLGVGYQGNDLKIYAMDRDCFQCTISENNCCIGEIFPWR</sequence>
<dbReference type="AlphaFoldDB" id="A0A4R4IPW6"/>
<accession>A0A4R4IPW6</accession>
<gene>
    <name evidence="1" type="ORF">C5467_23625</name>
</gene>
<dbReference type="RefSeq" id="WP_132356396.1">
    <property type="nucleotide sequence ID" value="NZ_CAWOJO010000097.1"/>
</dbReference>
<name>A0A4R4IPW6_9GAMM</name>